<feature type="compositionally biased region" description="Polar residues" evidence="1">
    <location>
        <begin position="28"/>
        <end position="44"/>
    </location>
</feature>
<dbReference type="AlphaFoldDB" id="A0A850HEJ0"/>
<evidence type="ECO:0000256" key="2">
    <source>
        <dbReference type="SAM" id="SignalP"/>
    </source>
</evidence>
<keyword evidence="2" id="KW-0732">Signal</keyword>
<evidence type="ECO:0000313" key="5">
    <source>
        <dbReference type="Proteomes" id="UP000561438"/>
    </source>
</evidence>
<dbReference type="InterPro" id="IPR000782">
    <property type="entry name" value="FAS1_domain"/>
</dbReference>
<keyword evidence="5" id="KW-1185">Reference proteome</keyword>
<dbReference type="EMBL" id="JABWGV010000004">
    <property type="protein sequence ID" value="NVD45649.1"/>
    <property type="molecule type" value="Genomic_DNA"/>
</dbReference>
<gene>
    <name evidence="4" type="ORF">HUV48_11585</name>
</gene>
<dbReference type="PROSITE" id="PS51257">
    <property type="entry name" value="PROKAR_LIPOPROTEIN"/>
    <property type="match status" value="1"/>
</dbReference>
<accession>A0A850HEJ0</accession>
<dbReference type="SUPFAM" id="SSF82153">
    <property type="entry name" value="FAS1 domain"/>
    <property type="match status" value="1"/>
</dbReference>
<dbReference type="SMART" id="SM00554">
    <property type="entry name" value="FAS1"/>
    <property type="match status" value="1"/>
</dbReference>
<name>A0A850HEJ0_9SPHN</name>
<reference evidence="4 5" key="1">
    <citation type="submission" date="2020-06" db="EMBL/GenBank/DDBJ databases">
        <title>Altererythrobacter sp. HHU K3-1.</title>
        <authorList>
            <person name="Zhang D."/>
            <person name="Xue H."/>
        </authorList>
    </citation>
    <scope>NUCLEOTIDE SEQUENCE [LARGE SCALE GENOMIC DNA]</scope>
    <source>
        <strain evidence="4 5">HHU K3-1</strain>
    </source>
</reference>
<dbReference type="PROSITE" id="PS50213">
    <property type="entry name" value="FAS1"/>
    <property type="match status" value="1"/>
</dbReference>
<dbReference type="InterPro" id="IPR036378">
    <property type="entry name" value="FAS1_dom_sf"/>
</dbReference>
<evidence type="ECO:0000259" key="3">
    <source>
        <dbReference type="PROSITE" id="PS50213"/>
    </source>
</evidence>
<proteinExistence type="predicted"/>
<organism evidence="4 5">
    <name type="scientific">Qipengyuania atrilutea</name>
    <dbReference type="NCBI Taxonomy" id="2744473"/>
    <lineage>
        <taxon>Bacteria</taxon>
        <taxon>Pseudomonadati</taxon>
        <taxon>Pseudomonadota</taxon>
        <taxon>Alphaproteobacteria</taxon>
        <taxon>Sphingomonadales</taxon>
        <taxon>Erythrobacteraceae</taxon>
        <taxon>Qipengyuania</taxon>
    </lineage>
</organism>
<feature type="region of interest" description="Disordered" evidence="1">
    <location>
        <begin position="25"/>
        <end position="44"/>
    </location>
</feature>
<evidence type="ECO:0000313" key="4">
    <source>
        <dbReference type="EMBL" id="NVD45649.1"/>
    </source>
</evidence>
<dbReference type="PANTHER" id="PTHR10900:SF77">
    <property type="entry name" value="FI19380P1"/>
    <property type="match status" value="1"/>
</dbReference>
<dbReference type="Proteomes" id="UP000561438">
    <property type="component" value="Unassembled WGS sequence"/>
</dbReference>
<comment type="caution">
    <text evidence="4">The sequence shown here is derived from an EMBL/GenBank/DDBJ whole genome shotgun (WGS) entry which is preliminary data.</text>
</comment>
<protein>
    <submittedName>
        <fullName evidence="4">Fasciclin domain-containing protein</fullName>
    </submittedName>
</protein>
<dbReference type="Pfam" id="PF02469">
    <property type="entry name" value="Fasciclin"/>
    <property type="match status" value="1"/>
</dbReference>
<dbReference type="RefSeq" id="WP_176267954.1">
    <property type="nucleotide sequence ID" value="NZ_JABWGV010000004.1"/>
</dbReference>
<sequence>MTRYLIAPFAALALAACSQAETDDIQQEPVNQAQSGQANGDMTPSSVDVVEVASANGNVDTFLEAAVSAGVGETLANAEQVTIFAPIDEAFGAVEGFDQIRQDREQLADLLRRHAVPRTYLSSDIPQGETKLQTLSGETLTITNENGQMFVTGPSGTRARIVEADIEGENGVVHAVDTVLVD</sequence>
<feature type="domain" description="FAS1" evidence="3">
    <location>
        <begin position="46"/>
        <end position="180"/>
    </location>
</feature>
<evidence type="ECO:0000256" key="1">
    <source>
        <dbReference type="SAM" id="MobiDB-lite"/>
    </source>
</evidence>
<dbReference type="Gene3D" id="2.30.180.10">
    <property type="entry name" value="FAS1 domain"/>
    <property type="match status" value="1"/>
</dbReference>
<dbReference type="InterPro" id="IPR050904">
    <property type="entry name" value="Adhesion/Biosynth-related"/>
</dbReference>
<feature type="signal peptide" evidence="2">
    <location>
        <begin position="1"/>
        <end position="20"/>
    </location>
</feature>
<dbReference type="GO" id="GO:0005615">
    <property type="term" value="C:extracellular space"/>
    <property type="evidence" value="ECO:0007669"/>
    <property type="project" value="TreeGrafter"/>
</dbReference>
<feature type="chain" id="PRO_5033036533" evidence="2">
    <location>
        <begin position="21"/>
        <end position="182"/>
    </location>
</feature>
<dbReference type="PANTHER" id="PTHR10900">
    <property type="entry name" value="PERIOSTIN-RELATED"/>
    <property type="match status" value="1"/>
</dbReference>